<protein>
    <recommendedName>
        <fullName evidence="3">L-Fucosyltransferase</fullName>
        <ecNumber evidence="3">2.4.1.-</ecNumber>
    </recommendedName>
</protein>
<dbReference type="EC" id="2.4.1.-" evidence="3"/>
<evidence type="ECO:0000256" key="3">
    <source>
        <dbReference type="RuleBase" id="RU363129"/>
    </source>
</evidence>
<comment type="similarity">
    <text evidence="3">Belongs to the glycosyltransferase 11 family.</text>
</comment>
<accession>A0A210QUF9</accession>
<keyword evidence="3" id="KW-0472">Membrane</keyword>
<evidence type="ECO:0000256" key="1">
    <source>
        <dbReference type="ARBA" id="ARBA00022676"/>
    </source>
</evidence>
<keyword evidence="2 3" id="KW-0808">Transferase</keyword>
<keyword evidence="3" id="KW-0812">Transmembrane</keyword>
<keyword evidence="3" id="KW-0333">Golgi apparatus</keyword>
<evidence type="ECO:0000256" key="2">
    <source>
        <dbReference type="ARBA" id="ARBA00022679"/>
    </source>
</evidence>
<evidence type="ECO:0000313" key="6">
    <source>
        <dbReference type="Proteomes" id="UP000242188"/>
    </source>
</evidence>
<dbReference type="InterPro" id="IPR002516">
    <property type="entry name" value="Glyco_trans_11"/>
</dbReference>
<name>A0A210QUF9_MIZYE</name>
<feature type="transmembrane region" description="Helical" evidence="3">
    <location>
        <begin position="39"/>
        <end position="60"/>
    </location>
</feature>
<dbReference type="AlphaFoldDB" id="A0A210QUF9"/>
<dbReference type="GO" id="GO:0008107">
    <property type="term" value="F:galactoside 2-alpha-L-fucosyltransferase activity"/>
    <property type="evidence" value="ECO:0007669"/>
    <property type="project" value="InterPro"/>
</dbReference>
<dbReference type="UniPathway" id="UPA00378"/>
<comment type="subcellular location">
    <subcellularLocation>
        <location evidence="3">Golgi apparatus</location>
        <location evidence="3">Golgi stack membrane</location>
        <topology evidence="3">Single-pass type II membrane protein</topology>
    </subcellularLocation>
</comment>
<feature type="region of interest" description="Disordered" evidence="4">
    <location>
        <begin position="75"/>
        <end position="152"/>
    </location>
</feature>
<dbReference type="PANTHER" id="PTHR11927">
    <property type="entry name" value="GALACTOSIDE 2-L-FUCOSYLTRANSFERASE"/>
    <property type="match status" value="1"/>
</dbReference>
<dbReference type="Pfam" id="PF01531">
    <property type="entry name" value="Glyco_transf_11"/>
    <property type="match status" value="1"/>
</dbReference>
<reference evidence="5 6" key="1">
    <citation type="journal article" date="2017" name="Nat. Ecol. Evol.">
        <title>Scallop genome provides insights into evolution of bilaterian karyotype and development.</title>
        <authorList>
            <person name="Wang S."/>
            <person name="Zhang J."/>
            <person name="Jiao W."/>
            <person name="Li J."/>
            <person name="Xun X."/>
            <person name="Sun Y."/>
            <person name="Guo X."/>
            <person name="Huan P."/>
            <person name="Dong B."/>
            <person name="Zhang L."/>
            <person name="Hu X."/>
            <person name="Sun X."/>
            <person name="Wang J."/>
            <person name="Zhao C."/>
            <person name="Wang Y."/>
            <person name="Wang D."/>
            <person name="Huang X."/>
            <person name="Wang R."/>
            <person name="Lv J."/>
            <person name="Li Y."/>
            <person name="Zhang Z."/>
            <person name="Liu B."/>
            <person name="Lu W."/>
            <person name="Hui Y."/>
            <person name="Liang J."/>
            <person name="Zhou Z."/>
            <person name="Hou R."/>
            <person name="Li X."/>
            <person name="Liu Y."/>
            <person name="Li H."/>
            <person name="Ning X."/>
            <person name="Lin Y."/>
            <person name="Zhao L."/>
            <person name="Xing Q."/>
            <person name="Dou J."/>
            <person name="Li Y."/>
            <person name="Mao J."/>
            <person name="Guo H."/>
            <person name="Dou H."/>
            <person name="Li T."/>
            <person name="Mu C."/>
            <person name="Jiang W."/>
            <person name="Fu Q."/>
            <person name="Fu X."/>
            <person name="Miao Y."/>
            <person name="Liu J."/>
            <person name="Yu Q."/>
            <person name="Li R."/>
            <person name="Liao H."/>
            <person name="Li X."/>
            <person name="Kong Y."/>
            <person name="Jiang Z."/>
            <person name="Chourrout D."/>
            <person name="Li R."/>
            <person name="Bao Z."/>
        </authorList>
    </citation>
    <scope>NUCLEOTIDE SEQUENCE [LARGE SCALE GENOMIC DNA]</scope>
    <source>
        <strain evidence="5 6">PY_sf001</strain>
    </source>
</reference>
<proteinExistence type="inferred from homology"/>
<dbReference type="GO" id="GO:0005975">
    <property type="term" value="P:carbohydrate metabolic process"/>
    <property type="evidence" value="ECO:0007669"/>
    <property type="project" value="InterPro"/>
</dbReference>
<dbReference type="CDD" id="cd11301">
    <property type="entry name" value="Fut1_Fut2_like"/>
    <property type="match status" value="1"/>
</dbReference>
<sequence length="465" mass="53106">MKFKQATKKVDKNRKKVRIKEYDMDSSGRRSTLPISSTSAVALVLIVGFSFGFIIASYTGSSLTTVDMKSEPRPMEIELSNDDNLIQPEEGRSNTNSKGLDSNSIPLADKIPANSGNNVSNRTQSPEAKSTAHPTVEGLSRSQHPPPGSKESFKIENLRRKIPASEVGIAIRKDMKRYICNGYGPRLGNLMFLYATCYGTAYDFSMTLALNNGDYIYGPFEGIPKPKQPKSRYCRGGQRSFNEVKPRFYKRFNIQKTDKYVKLNGYLQSWKYFANSFDDLKQQFTWRKSIREAVVNIIQRLVKTSYPKDDFNSVTTVGIHIRRGDYVHEHRPMADKPYIESAKQYFLSRYPKVLFIVTTNPESEARTWCTTNVINGTGKTVFSGAKNDRYVDMALLSMTNHVIISTGTYGWWAGFLSNGTVIHYDWIPKNHYKFNREDYILPYWIGIKATKIDWSNSQFRTIKPL</sequence>
<keyword evidence="3" id="KW-1133">Transmembrane helix</keyword>
<feature type="compositionally biased region" description="Polar residues" evidence="4">
    <location>
        <begin position="93"/>
        <end position="105"/>
    </location>
</feature>
<feature type="compositionally biased region" description="Polar residues" evidence="4">
    <location>
        <begin position="114"/>
        <end position="128"/>
    </location>
</feature>
<keyword evidence="1 3" id="KW-0328">Glycosyltransferase</keyword>
<keyword evidence="6" id="KW-1185">Reference proteome</keyword>
<evidence type="ECO:0000313" key="5">
    <source>
        <dbReference type="EMBL" id="OWF52374.1"/>
    </source>
</evidence>
<comment type="caution">
    <text evidence="5">The sequence shown here is derived from an EMBL/GenBank/DDBJ whole genome shotgun (WGS) entry which is preliminary data.</text>
</comment>
<dbReference type="EMBL" id="NEDP02001812">
    <property type="protein sequence ID" value="OWF52374.1"/>
    <property type="molecule type" value="Genomic_DNA"/>
</dbReference>
<comment type="pathway">
    <text evidence="3">Protein modification; protein glycosylation.</text>
</comment>
<dbReference type="GO" id="GO:0032580">
    <property type="term" value="C:Golgi cisterna membrane"/>
    <property type="evidence" value="ECO:0007669"/>
    <property type="project" value="UniProtKB-SubCell"/>
</dbReference>
<gene>
    <name evidence="5" type="ORF">KP79_PYT18542</name>
</gene>
<dbReference type="OrthoDB" id="6090518at2759"/>
<dbReference type="PANTHER" id="PTHR11927:SF9">
    <property type="entry name" value="L-FUCOSYLTRANSFERASE"/>
    <property type="match status" value="1"/>
</dbReference>
<evidence type="ECO:0000256" key="4">
    <source>
        <dbReference type="SAM" id="MobiDB-lite"/>
    </source>
</evidence>
<keyword evidence="3" id="KW-0325">Glycoprotein</keyword>
<keyword evidence="3" id="KW-0735">Signal-anchor</keyword>
<organism evidence="5 6">
    <name type="scientific">Mizuhopecten yessoensis</name>
    <name type="common">Japanese scallop</name>
    <name type="synonym">Patinopecten yessoensis</name>
    <dbReference type="NCBI Taxonomy" id="6573"/>
    <lineage>
        <taxon>Eukaryota</taxon>
        <taxon>Metazoa</taxon>
        <taxon>Spiralia</taxon>
        <taxon>Lophotrochozoa</taxon>
        <taxon>Mollusca</taxon>
        <taxon>Bivalvia</taxon>
        <taxon>Autobranchia</taxon>
        <taxon>Pteriomorphia</taxon>
        <taxon>Pectinida</taxon>
        <taxon>Pectinoidea</taxon>
        <taxon>Pectinidae</taxon>
        <taxon>Mizuhopecten</taxon>
    </lineage>
</organism>
<dbReference type="Proteomes" id="UP000242188">
    <property type="component" value="Unassembled WGS sequence"/>
</dbReference>
<dbReference type="STRING" id="6573.A0A210QUF9"/>